<accession>A0AA40FCZ2</accession>
<gene>
    <name evidence="2" type="ORF">K0M31_018185</name>
</gene>
<organism evidence="2 3">
    <name type="scientific">Melipona bicolor</name>
    <dbReference type="NCBI Taxonomy" id="60889"/>
    <lineage>
        <taxon>Eukaryota</taxon>
        <taxon>Metazoa</taxon>
        <taxon>Ecdysozoa</taxon>
        <taxon>Arthropoda</taxon>
        <taxon>Hexapoda</taxon>
        <taxon>Insecta</taxon>
        <taxon>Pterygota</taxon>
        <taxon>Neoptera</taxon>
        <taxon>Endopterygota</taxon>
        <taxon>Hymenoptera</taxon>
        <taxon>Apocrita</taxon>
        <taxon>Aculeata</taxon>
        <taxon>Apoidea</taxon>
        <taxon>Anthophila</taxon>
        <taxon>Apidae</taxon>
        <taxon>Melipona</taxon>
    </lineage>
</organism>
<dbReference type="EMBL" id="JAHYIQ010000065">
    <property type="protein sequence ID" value="KAK1116690.1"/>
    <property type="molecule type" value="Genomic_DNA"/>
</dbReference>
<name>A0AA40FCZ2_9HYME</name>
<proteinExistence type="predicted"/>
<protein>
    <submittedName>
        <fullName evidence="2">Uncharacterized protein</fullName>
    </submittedName>
</protein>
<comment type="caution">
    <text evidence="2">The sequence shown here is derived from an EMBL/GenBank/DDBJ whole genome shotgun (WGS) entry which is preliminary data.</text>
</comment>
<evidence type="ECO:0000313" key="2">
    <source>
        <dbReference type="EMBL" id="KAK1116690.1"/>
    </source>
</evidence>
<feature type="compositionally biased region" description="Basic and acidic residues" evidence="1">
    <location>
        <begin position="25"/>
        <end position="40"/>
    </location>
</feature>
<feature type="compositionally biased region" description="Basic and acidic residues" evidence="1">
    <location>
        <begin position="106"/>
        <end position="130"/>
    </location>
</feature>
<feature type="compositionally biased region" description="Basic and acidic residues" evidence="1">
    <location>
        <begin position="59"/>
        <end position="74"/>
    </location>
</feature>
<keyword evidence="3" id="KW-1185">Reference proteome</keyword>
<evidence type="ECO:0000313" key="3">
    <source>
        <dbReference type="Proteomes" id="UP001177670"/>
    </source>
</evidence>
<sequence length="130" mass="14362">MAKRSSGGSTMKVAASGRKTRKKKTDNDSGSDKREDKDKWSLGLGGLKRYPSTGLPILERLEKESPARRERHDSNPNWSYTGPPWSVPARSGECGVETAGGWIPTHSRELERDRADLRLSENGSKDSHLA</sequence>
<evidence type="ECO:0000256" key="1">
    <source>
        <dbReference type="SAM" id="MobiDB-lite"/>
    </source>
</evidence>
<feature type="region of interest" description="Disordered" evidence="1">
    <location>
        <begin position="1"/>
        <end position="130"/>
    </location>
</feature>
<dbReference type="AlphaFoldDB" id="A0AA40FCZ2"/>
<reference evidence="2" key="1">
    <citation type="submission" date="2021-10" db="EMBL/GenBank/DDBJ databases">
        <title>Melipona bicolor Genome sequencing and assembly.</title>
        <authorList>
            <person name="Araujo N.S."/>
            <person name="Arias M.C."/>
        </authorList>
    </citation>
    <scope>NUCLEOTIDE SEQUENCE</scope>
    <source>
        <strain evidence="2">USP_2M_L1-L4_2017</strain>
        <tissue evidence="2">Whole body</tissue>
    </source>
</reference>
<dbReference type="Proteomes" id="UP001177670">
    <property type="component" value="Unassembled WGS sequence"/>
</dbReference>